<feature type="compositionally biased region" description="Basic and acidic residues" evidence="6">
    <location>
        <begin position="283"/>
        <end position="292"/>
    </location>
</feature>
<dbReference type="Proteomes" id="UP000607653">
    <property type="component" value="Unassembled WGS sequence"/>
</dbReference>
<feature type="compositionally biased region" description="Basic residues" evidence="6">
    <location>
        <begin position="132"/>
        <end position="144"/>
    </location>
</feature>
<keyword evidence="2" id="KW-0805">Transcription regulation</keyword>
<keyword evidence="3" id="KW-0238">DNA-binding</keyword>
<evidence type="ECO:0000256" key="4">
    <source>
        <dbReference type="ARBA" id="ARBA00023163"/>
    </source>
</evidence>
<dbReference type="EMBL" id="DUZY01000003">
    <property type="protein sequence ID" value="DAD31681.1"/>
    <property type="molecule type" value="Genomic_DNA"/>
</dbReference>
<evidence type="ECO:0000313" key="10">
    <source>
        <dbReference type="Proteomes" id="UP000607653"/>
    </source>
</evidence>
<evidence type="ECO:0000256" key="5">
    <source>
        <dbReference type="ARBA" id="ARBA00023242"/>
    </source>
</evidence>
<reference evidence="9 10" key="1">
    <citation type="journal article" date="2020" name="Mol. Biol. Evol.">
        <title>Distinct Expression and Methylation Patterns for Genes with Different Fates following a Single Whole-Genome Duplication in Flowering Plants.</title>
        <authorList>
            <person name="Shi T."/>
            <person name="Rahmani R.S."/>
            <person name="Gugger P.F."/>
            <person name="Wang M."/>
            <person name="Li H."/>
            <person name="Zhang Y."/>
            <person name="Li Z."/>
            <person name="Wang Q."/>
            <person name="Van de Peer Y."/>
            <person name="Marchal K."/>
            <person name="Chen J."/>
        </authorList>
    </citation>
    <scope>NUCLEOTIDE SEQUENCE [LARGE SCALE GENOMIC DNA]</scope>
    <source>
        <tissue evidence="9">Leaf</tissue>
    </source>
</reference>
<organism evidence="9 10">
    <name type="scientific">Nelumbo nucifera</name>
    <name type="common">Sacred lotus</name>
    <dbReference type="NCBI Taxonomy" id="4432"/>
    <lineage>
        <taxon>Eukaryota</taxon>
        <taxon>Viridiplantae</taxon>
        <taxon>Streptophyta</taxon>
        <taxon>Embryophyta</taxon>
        <taxon>Tracheophyta</taxon>
        <taxon>Spermatophyta</taxon>
        <taxon>Magnoliopsida</taxon>
        <taxon>Proteales</taxon>
        <taxon>Nelumbonaceae</taxon>
        <taxon>Nelumbo</taxon>
    </lineage>
</organism>
<feature type="region of interest" description="Disordered" evidence="6">
    <location>
        <begin position="100"/>
        <end position="152"/>
    </location>
</feature>
<name>A0A822YJI3_NELNU</name>
<evidence type="ECO:0000256" key="1">
    <source>
        <dbReference type="ARBA" id="ARBA00004123"/>
    </source>
</evidence>
<dbReference type="PANTHER" id="PTHR31072">
    <property type="entry name" value="TRANSCRIPTION FACTOR TCP4-RELATED"/>
    <property type="match status" value="1"/>
</dbReference>
<dbReference type="PROSITE" id="PS51370">
    <property type="entry name" value="R"/>
    <property type="match status" value="1"/>
</dbReference>
<comment type="caution">
    <text evidence="9">The sequence shown here is derived from an EMBL/GenBank/DDBJ whole genome shotgun (WGS) entry which is preliminary data.</text>
</comment>
<dbReference type="SMR" id="A0A822YJI3"/>
<feature type="region of interest" description="Disordered" evidence="6">
    <location>
        <begin position="232"/>
        <end position="251"/>
    </location>
</feature>
<dbReference type="PANTHER" id="PTHR31072:SF226">
    <property type="entry name" value="TRANSCRIPTION FACTOR TCP18"/>
    <property type="match status" value="1"/>
</dbReference>
<accession>A0A822YJI3</accession>
<keyword evidence="4" id="KW-0804">Transcription</keyword>
<dbReference type="InterPro" id="IPR017887">
    <property type="entry name" value="TF_TCP_subgr"/>
</dbReference>
<dbReference type="GO" id="GO:0003700">
    <property type="term" value="F:DNA-binding transcription factor activity"/>
    <property type="evidence" value="ECO:0007669"/>
    <property type="project" value="InterPro"/>
</dbReference>
<feature type="domain" description="TCP" evidence="7">
    <location>
        <begin position="138"/>
        <end position="196"/>
    </location>
</feature>
<feature type="compositionally biased region" description="Polar residues" evidence="6">
    <location>
        <begin position="115"/>
        <end position="129"/>
    </location>
</feature>
<evidence type="ECO:0008006" key="11">
    <source>
        <dbReference type="Google" id="ProtNLM"/>
    </source>
</evidence>
<feature type="domain" description="R" evidence="8">
    <location>
        <begin position="265"/>
        <end position="282"/>
    </location>
</feature>
<dbReference type="GO" id="GO:0003677">
    <property type="term" value="F:DNA binding"/>
    <property type="evidence" value="ECO:0007669"/>
    <property type="project" value="UniProtKB-KW"/>
</dbReference>
<dbReference type="Pfam" id="PF03634">
    <property type="entry name" value="TCP"/>
    <property type="match status" value="1"/>
</dbReference>
<evidence type="ECO:0000313" key="9">
    <source>
        <dbReference type="EMBL" id="DAD31681.1"/>
    </source>
</evidence>
<evidence type="ECO:0000259" key="7">
    <source>
        <dbReference type="PROSITE" id="PS51369"/>
    </source>
</evidence>
<evidence type="ECO:0000259" key="8">
    <source>
        <dbReference type="PROSITE" id="PS51370"/>
    </source>
</evidence>
<dbReference type="AlphaFoldDB" id="A0A822YJI3"/>
<dbReference type="InterPro" id="IPR005333">
    <property type="entry name" value="Transcription_factor_TCP"/>
</dbReference>
<feature type="region of interest" description="Disordered" evidence="6">
    <location>
        <begin position="283"/>
        <end position="324"/>
    </location>
</feature>
<dbReference type="GO" id="GO:0005634">
    <property type="term" value="C:nucleus"/>
    <property type="evidence" value="ECO:0007669"/>
    <property type="project" value="UniProtKB-SubCell"/>
</dbReference>
<evidence type="ECO:0000256" key="6">
    <source>
        <dbReference type="SAM" id="MobiDB-lite"/>
    </source>
</evidence>
<protein>
    <recommendedName>
        <fullName evidence="11">Transcription factor CYCLOIDEA-like</fullName>
    </recommendedName>
</protein>
<dbReference type="PROSITE" id="PS51369">
    <property type="entry name" value="TCP"/>
    <property type="match status" value="1"/>
</dbReference>
<evidence type="ECO:0000256" key="2">
    <source>
        <dbReference type="ARBA" id="ARBA00023015"/>
    </source>
</evidence>
<proteinExistence type="predicted"/>
<gene>
    <name evidence="9" type="ORF">HUJ06_010532</name>
</gene>
<sequence>MFPSFNSVCGSGLSHTDYPMFSRPLFTDVGLISKQEPPSSFFQFSPIFIDHNNDHHPRDDDGGFVQRHHELLEGQLLPQQQLLAANTSCSKTTAHSAIDMATSSKKDTPTDDVAVSNTNNSVGPSSTERQMPRRRSAKRDRHSKIFTAQGPRDRRMRLSLEIARRFFDLQDMLGFDKASKTVEWLLTKSKAAIKELAYKGLPQMKPSCSGGAKSVSSTSECEAVSGIDEAANTEDRQGIIPRGKSSVKEKKIRQLRKVASHLVARESRAKARERARKRTREKLWSRSLEEQKQCPTEAPPYNLNHLRSSSPIEVEDESRGSHSHEMRSMDMIAEVEGPTAHSIEHQGTSSNDVVVESFMITTNKSSTCLIFNQHESSIISNNHNQFPNFCENWDIDSTETCIYRQVMYKNECLAPVSYLPHIAICRLSLQIFTSTESHGKTTTVKRLS</sequence>
<keyword evidence="10" id="KW-1185">Reference proteome</keyword>
<dbReference type="InterPro" id="IPR017888">
    <property type="entry name" value="CYC/TB1_R_domain"/>
</dbReference>
<comment type="subcellular location">
    <subcellularLocation>
        <location evidence="1">Nucleus</location>
    </subcellularLocation>
</comment>
<keyword evidence="5" id="KW-0539">Nucleus</keyword>
<evidence type="ECO:0000256" key="3">
    <source>
        <dbReference type="ARBA" id="ARBA00023125"/>
    </source>
</evidence>